<protein>
    <submittedName>
        <fullName evidence="2">Actin-binding WH2 domain-containing protein</fullName>
    </submittedName>
</protein>
<feature type="transmembrane region" description="Helical" evidence="1">
    <location>
        <begin position="190"/>
        <end position="209"/>
    </location>
</feature>
<feature type="transmembrane region" description="Helical" evidence="1">
    <location>
        <begin position="86"/>
        <end position="106"/>
    </location>
</feature>
<feature type="transmembrane region" description="Helical" evidence="1">
    <location>
        <begin position="50"/>
        <end position="71"/>
    </location>
</feature>
<proteinExistence type="predicted"/>
<feature type="transmembrane region" description="Helical" evidence="1">
    <location>
        <begin position="118"/>
        <end position="143"/>
    </location>
</feature>
<reference evidence="2 3" key="1">
    <citation type="submission" date="2024-09" db="EMBL/GenBank/DDBJ databases">
        <title>Floridaenema gen nov. (Aerosakkonemataceae, Aerosakkonematales ord. nov., Cyanobacteria) from benthic tropical and subtropical fresh waters, with the description of four new species.</title>
        <authorList>
            <person name="Moretto J.A."/>
            <person name="Berthold D.E."/>
            <person name="Lefler F.W."/>
            <person name="Huang I.-S."/>
            <person name="Laughinghouse H. IV."/>
        </authorList>
    </citation>
    <scope>NUCLEOTIDE SEQUENCE [LARGE SCALE GENOMIC DNA]</scope>
    <source>
        <strain evidence="2 3">BLCC-F46</strain>
    </source>
</reference>
<evidence type="ECO:0000313" key="3">
    <source>
        <dbReference type="Proteomes" id="UP001576774"/>
    </source>
</evidence>
<dbReference type="EMBL" id="JBHFNQ010000218">
    <property type="protein sequence ID" value="MFB2881137.1"/>
    <property type="molecule type" value="Genomic_DNA"/>
</dbReference>
<dbReference type="Proteomes" id="UP001576774">
    <property type="component" value="Unassembled WGS sequence"/>
</dbReference>
<keyword evidence="3" id="KW-1185">Reference proteome</keyword>
<comment type="caution">
    <text evidence="2">The sequence shown here is derived from an EMBL/GenBank/DDBJ whole genome shotgun (WGS) entry which is preliminary data.</text>
</comment>
<accession>A0ABV4XEA6</accession>
<evidence type="ECO:0000313" key="2">
    <source>
        <dbReference type="EMBL" id="MFB2881137.1"/>
    </source>
</evidence>
<keyword evidence="1" id="KW-0472">Membrane</keyword>
<keyword evidence="1" id="KW-1133">Transmembrane helix</keyword>
<organism evidence="2 3">
    <name type="scientific">Floridaenema aerugineum BLCC-F46</name>
    <dbReference type="NCBI Taxonomy" id="3153654"/>
    <lineage>
        <taxon>Bacteria</taxon>
        <taxon>Bacillati</taxon>
        <taxon>Cyanobacteriota</taxon>
        <taxon>Cyanophyceae</taxon>
        <taxon>Oscillatoriophycideae</taxon>
        <taxon>Aerosakkonematales</taxon>
        <taxon>Aerosakkonemataceae</taxon>
        <taxon>Floridanema</taxon>
        <taxon>Floridanema aerugineum</taxon>
    </lineage>
</organism>
<dbReference type="RefSeq" id="WP_413274123.1">
    <property type="nucleotide sequence ID" value="NZ_JBHFNQ010000218.1"/>
</dbReference>
<feature type="transmembrane region" description="Helical" evidence="1">
    <location>
        <begin position="149"/>
        <end position="170"/>
    </location>
</feature>
<gene>
    <name evidence="2" type="ORF">ACE1CC_30165</name>
</gene>
<sequence length="245" mass="27409">MEKVNMVPGEGKMQGSFKMGNYFGVLIGLLRDRKTFLEEIRQGTKINHKIIALLVCSSIFFAIYGAIIGLSHSPIQGLSAAVKLPILYLLTLLICLPTLYIFNIFFGSSRSLAQHFLVVLTAASVISALLIAFAPVTLFFLITTNNYQFFKLLNVAIFIFTGVIGVHFLYQGMQLISDPDTEGQPTRTRLLQFWLVLYGFVGSQLGWTLRPIFGSPNTKFELFRQLQGNIYLDIVKAISEVLGFH</sequence>
<keyword evidence="1" id="KW-0812">Transmembrane</keyword>
<name>A0ABV4XEA6_9CYAN</name>
<evidence type="ECO:0000256" key="1">
    <source>
        <dbReference type="SAM" id="Phobius"/>
    </source>
</evidence>